<keyword evidence="4" id="KW-0732">Signal</keyword>
<dbReference type="SUPFAM" id="SSF50814">
    <property type="entry name" value="Lipocalins"/>
    <property type="match status" value="1"/>
</dbReference>
<dbReference type="AlphaFoldDB" id="A0A673W7T0"/>
<evidence type="ECO:0000256" key="1">
    <source>
        <dbReference type="ARBA" id="ARBA00022690"/>
    </source>
</evidence>
<evidence type="ECO:0000259" key="5">
    <source>
        <dbReference type="Pfam" id="PF00061"/>
    </source>
</evidence>
<comment type="similarity">
    <text evidence="3">Belongs to the calycin superfamily. Lipocalin family.</text>
</comment>
<dbReference type="GO" id="GO:0004867">
    <property type="term" value="F:serine-type endopeptidase inhibitor activity"/>
    <property type="evidence" value="ECO:0007669"/>
    <property type="project" value="UniProtKB-KW"/>
</dbReference>
<feature type="signal peptide" evidence="4">
    <location>
        <begin position="1"/>
        <end position="19"/>
    </location>
</feature>
<protein>
    <submittedName>
        <fullName evidence="6">Lipocalin-like</fullName>
    </submittedName>
</protein>
<dbReference type="InParanoid" id="A0A673W7T0"/>
<dbReference type="PRINTS" id="PR01254">
    <property type="entry name" value="PGNDSYNTHASE"/>
</dbReference>
<dbReference type="Pfam" id="PF00061">
    <property type="entry name" value="Lipocalin"/>
    <property type="match status" value="1"/>
</dbReference>
<evidence type="ECO:0000313" key="6">
    <source>
        <dbReference type="Ensembl" id="ENSSTUP00000007990.1"/>
    </source>
</evidence>
<accession>A0A673W7T0</accession>
<organism evidence="6 7">
    <name type="scientific">Salmo trutta</name>
    <name type="common">Brown trout</name>
    <dbReference type="NCBI Taxonomy" id="8032"/>
    <lineage>
        <taxon>Eukaryota</taxon>
        <taxon>Metazoa</taxon>
        <taxon>Chordata</taxon>
        <taxon>Craniata</taxon>
        <taxon>Vertebrata</taxon>
        <taxon>Euteleostomi</taxon>
        <taxon>Actinopterygii</taxon>
        <taxon>Neopterygii</taxon>
        <taxon>Teleostei</taxon>
        <taxon>Protacanthopterygii</taxon>
        <taxon>Salmoniformes</taxon>
        <taxon>Salmonidae</taxon>
        <taxon>Salmoninae</taxon>
        <taxon>Salmo</taxon>
    </lineage>
</organism>
<dbReference type="PROSITE" id="PS00213">
    <property type="entry name" value="LIPOCALIN"/>
    <property type="match status" value="1"/>
</dbReference>
<keyword evidence="2" id="KW-0722">Serine protease inhibitor</keyword>
<gene>
    <name evidence="6" type="primary">lcn15</name>
</gene>
<dbReference type="InterPro" id="IPR012674">
    <property type="entry name" value="Calycin"/>
</dbReference>
<dbReference type="Gene3D" id="2.40.128.20">
    <property type="match status" value="1"/>
</dbReference>
<feature type="chain" id="PRO_5025686065" evidence="4">
    <location>
        <begin position="20"/>
        <end position="185"/>
    </location>
</feature>
<dbReference type="PANTHER" id="PTHR46676:SF1">
    <property type="entry name" value="PROTEIN AMBP"/>
    <property type="match status" value="1"/>
</dbReference>
<dbReference type="InterPro" id="IPR000566">
    <property type="entry name" value="Lipocln_cytosolic_FA-bd_dom"/>
</dbReference>
<reference evidence="6" key="2">
    <citation type="submission" date="2025-09" db="UniProtKB">
        <authorList>
            <consortium name="Ensembl"/>
        </authorList>
    </citation>
    <scope>IDENTIFICATION</scope>
</reference>
<dbReference type="InterPro" id="IPR022272">
    <property type="entry name" value="Lipocalin_CS"/>
</dbReference>
<proteinExistence type="inferred from homology"/>
<dbReference type="Proteomes" id="UP000472277">
    <property type="component" value="Chromosome 27"/>
</dbReference>
<name>A0A673W7T0_SALTR</name>
<dbReference type="Ensembl" id="ENSSTUT00000008511.1">
    <property type="protein sequence ID" value="ENSSTUP00000007990.1"/>
    <property type="gene ID" value="ENSSTUG00000003918.1"/>
</dbReference>
<evidence type="ECO:0000256" key="3">
    <source>
        <dbReference type="RuleBase" id="RU003695"/>
    </source>
</evidence>
<reference evidence="6" key="1">
    <citation type="submission" date="2025-08" db="UniProtKB">
        <authorList>
            <consortium name="Ensembl"/>
        </authorList>
    </citation>
    <scope>IDENTIFICATION</scope>
</reference>
<dbReference type="PANTHER" id="PTHR46676">
    <property type="entry name" value="PROTEIN AMBP"/>
    <property type="match status" value="1"/>
</dbReference>
<dbReference type="InterPro" id="IPR029856">
    <property type="entry name" value="AMBP"/>
</dbReference>
<sequence length="185" mass="21499">MFLVVTVFSVMLWTQCINADIQPQQDFDLQRFSGQWYRVGLAYDSPEFVPWRSYVQVSNGNITADMDGNANLTVWGTGLKGCMCRVYYYQKTDLPGQFNYFSDRHQILKDITVVESNYTEYGLVVKYKKIVKEFSQVSLYGKDNLHTELSLSCGSPYSYIYSSHYQKSMFFSLFPTVFLKVAHQH</sequence>
<dbReference type="GeneTree" id="ENSGT01120000277745"/>
<evidence type="ECO:0000256" key="4">
    <source>
        <dbReference type="SAM" id="SignalP"/>
    </source>
</evidence>
<feature type="domain" description="Lipocalin/cytosolic fatty-acid binding" evidence="5">
    <location>
        <begin position="33"/>
        <end position="149"/>
    </location>
</feature>
<evidence type="ECO:0000256" key="2">
    <source>
        <dbReference type="ARBA" id="ARBA00022900"/>
    </source>
</evidence>
<keyword evidence="7" id="KW-1185">Reference proteome</keyword>
<evidence type="ECO:0000313" key="7">
    <source>
        <dbReference type="Proteomes" id="UP000472277"/>
    </source>
</evidence>
<keyword evidence="1" id="KW-0646">Protease inhibitor</keyword>